<dbReference type="InterPro" id="IPR009057">
    <property type="entry name" value="Homeodomain-like_sf"/>
</dbReference>
<name>A0A919BSR4_9GAMM</name>
<dbReference type="FunFam" id="3.40.50.300:FF:000006">
    <property type="entry name" value="DNA-binding transcriptional regulator NtrC"/>
    <property type="match status" value="1"/>
</dbReference>
<dbReference type="InterPro" id="IPR027417">
    <property type="entry name" value="P-loop_NTPase"/>
</dbReference>
<evidence type="ECO:0000256" key="1">
    <source>
        <dbReference type="ARBA" id="ARBA00022741"/>
    </source>
</evidence>
<dbReference type="CDD" id="cd00156">
    <property type="entry name" value="REC"/>
    <property type="match status" value="1"/>
</dbReference>
<keyword evidence="5" id="KW-0804">Transcription</keyword>
<dbReference type="Gene3D" id="3.40.50.300">
    <property type="entry name" value="P-loop containing nucleotide triphosphate hydrolases"/>
    <property type="match status" value="1"/>
</dbReference>
<gene>
    <name evidence="9" type="ORF">GCM10017161_41430</name>
</gene>
<keyword evidence="1" id="KW-0547">Nucleotide-binding</keyword>
<comment type="caution">
    <text evidence="9">The sequence shown here is derived from an EMBL/GenBank/DDBJ whole genome shotgun (WGS) entry which is preliminary data.</text>
</comment>
<reference evidence="9" key="1">
    <citation type="journal article" date="2014" name="Int. J. Syst. Evol. Microbiol.">
        <title>Complete genome sequence of Corynebacterium casei LMG S-19264T (=DSM 44701T), isolated from a smear-ripened cheese.</title>
        <authorList>
            <consortium name="US DOE Joint Genome Institute (JGI-PGF)"/>
            <person name="Walter F."/>
            <person name="Albersmeier A."/>
            <person name="Kalinowski J."/>
            <person name="Ruckert C."/>
        </authorList>
    </citation>
    <scope>NUCLEOTIDE SEQUENCE</scope>
    <source>
        <strain evidence="9">KCTC 42731</strain>
    </source>
</reference>
<dbReference type="InterPro" id="IPR001789">
    <property type="entry name" value="Sig_transdc_resp-reg_receiver"/>
</dbReference>
<sequence length="454" mass="51268">MTINNSILIADDDHDVISALKLALKNQPYDIVTASTPHEVLTLAERKPFACMLIDLNYTQDTTSGQEGISLIKALRQLDANVPVIAMTGFSNVNIAVEMMKNGANDFLEKPWRNSQLSAKIEQQIAHGQTKRANQKLAQENALLKAENPTAVISQSTKMNDVLSQIRRIALSDMNVLFTGENGTGKSLLAKYLHQHSTRQAATFLQVNMGAISDNLFESEMFGHVKGAFTDAKEERIGRFELAAKGTLFLDEIANINVNQQAKLLHVLEERKFERVGGVMTLDADVRLISATNSDLSVMVKNNQFRQDLLYRLNTIEIHIPALRERSEDIIPLATNFLNKLSLKYKQENKTLSDDAINALLTHHWPGNVRELSHTMERALFMSSNEQITANDLNLPKQNVNQNTYNQEQTLEQIEKRIIIERLHQFDKDPNLTAQSLGLSRSAYYRRLEKYQLN</sequence>
<keyword evidence="2" id="KW-0067">ATP-binding</keyword>
<evidence type="ECO:0000313" key="10">
    <source>
        <dbReference type="Proteomes" id="UP000623842"/>
    </source>
</evidence>
<proteinExistence type="predicted"/>
<dbReference type="Pfam" id="PF25601">
    <property type="entry name" value="AAA_lid_14"/>
    <property type="match status" value="1"/>
</dbReference>
<reference evidence="9" key="2">
    <citation type="submission" date="2020-09" db="EMBL/GenBank/DDBJ databases">
        <authorList>
            <person name="Sun Q."/>
            <person name="Kim S."/>
        </authorList>
    </citation>
    <scope>NUCLEOTIDE SEQUENCE</scope>
    <source>
        <strain evidence="9">KCTC 42731</strain>
    </source>
</reference>
<evidence type="ECO:0000256" key="5">
    <source>
        <dbReference type="ARBA" id="ARBA00023163"/>
    </source>
</evidence>
<dbReference type="CDD" id="cd00009">
    <property type="entry name" value="AAA"/>
    <property type="match status" value="1"/>
</dbReference>
<keyword evidence="10" id="KW-1185">Reference proteome</keyword>
<dbReference type="AlphaFoldDB" id="A0A919BSR4"/>
<dbReference type="SUPFAM" id="SSF52540">
    <property type="entry name" value="P-loop containing nucleoside triphosphate hydrolases"/>
    <property type="match status" value="1"/>
</dbReference>
<dbReference type="InterPro" id="IPR003593">
    <property type="entry name" value="AAA+_ATPase"/>
</dbReference>
<organism evidence="9 10">
    <name type="scientific">Thalassotalea marina</name>
    <dbReference type="NCBI Taxonomy" id="1673741"/>
    <lineage>
        <taxon>Bacteria</taxon>
        <taxon>Pseudomonadati</taxon>
        <taxon>Pseudomonadota</taxon>
        <taxon>Gammaproteobacteria</taxon>
        <taxon>Alteromonadales</taxon>
        <taxon>Colwelliaceae</taxon>
        <taxon>Thalassotalea</taxon>
    </lineage>
</organism>
<dbReference type="Gene3D" id="3.40.50.2300">
    <property type="match status" value="1"/>
</dbReference>
<dbReference type="InterPro" id="IPR058031">
    <property type="entry name" value="AAA_lid_NorR"/>
</dbReference>
<dbReference type="PROSITE" id="PS50045">
    <property type="entry name" value="SIGMA54_INTERACT_4"/>
    <property type="match status" value="1"/>
</dbReference>
<evidence type="ECO:0000256" key="2">
    <source>
        <dbReference type="ARBA" id="ARBA00022840"/>
    </source>
</evidence>
<dbReference type="SMART" id="SM00448">
    <property type="entry name" value="REC"/>
    <property type="match status" value="1"/>
</dbReference>
<evidence type="ECO:0000313" key="9">
    <source>
        <dbReference type="EMBL" id="GHG07478.1"/>
    </source>
</evidence>
<dbReference type="InterPro" id="IPR025943">
    <property type="entry name" value="Sigma_54_int_dom_ATP-bd_2"/>
</dbReference>
<dbReference type="Pfam" id="PF00158">
    <property type="entry name" value="Sigma54_activat"/>
    <property type="match status" value="1"/>
</dbReference>
<dbReference type="PROSITE" id="PS50110">
    <property type="entry name" value="RESPONSE_REGULATORY"/>
    <property type="match status" value="1"/>
</dbReference>
<dbReference type="GO" id="GO:0003677">
    <property type="term" value="F:DNA binding"/>
    <property type="evidence" value="ECO:0007669"/>
    <property type="project" value="UniProtKB-KW"/>
</dbReference>
<dbReference type="InterPro" id="IPR011006">
    <property type="entry name" value="CheY-like_superfamily"/>
</dbReference>
<evidence type="ECO:0000256" key="3">
    <source>
        <dbReference type="ARBA" id="ARBA00023015"/>
    </source>
</evidence>
<dbReference type="InterPro" id="IPR025944">
    <property type="entry name" value="Sigma_54_int_dom_CS"/>
</dbReference>
<dbReference type="Gene3D" id="1.10.10.60">
    <property type="entry name" value="Homeodomain-like"/>
    <property type="match status" value="1"/>
</dbReference>
<dbReference type="PROSITE" id="PS00676">
    <property type="entry name" value="SIGMA54_INTERACT_2"/>
    <property type="match status" value="1"/>
</dbReference>
<dbReference type="Pfam" id="PF00072">
    <property type="entry name" value="Response_reg"/>
    <property type="match status" value="1"/>
</dbReference>
<keyword evidence="3" id="KW-0805">Transcription regulation</keyword>
<dbReference type="Proteomes" id="UP000623842">
    <property type="component" value="Unassembled WGS sequence"/>
</dbReference>
<dbReference type="PROSITE" id="PS00688">
    <property type="entry name" value="SIGMA54_INTERACT_3"/>
    <property type="match status" value="1"/>
</dbReference>
<protein>
    <submittedName>
        <fullName evidence="9">Sigma-54-dependent Fis family transcriptional regulator</fullName>
    </submittedName>
</protein>
<dbReference type="RefSeq" id="WP_308436247.1">
    <property type="nucleotide sequence ID" value="NZ_BNCK01000015.1"/>
</dbReference>
<dbReference type="GO" id="GO:0000160">
    <property type="term" value="P:phosphorelay signal transduction system"/>
    <property type="evidence" value="ECO:0007669"/>
    <property type="project" value="InterPro"/>
</dbReference>
<dbReference type="SMART" id="SM00382">
    <property type="entry name" value="AAA"/>
    <property type="match status" value="1"/>
</dbReference>
<feature type="domain" description="Response regulatory" evidence="8">
    <location>
        <begin position="6"/>
        <end position="125"/>
    </location>
</feature>
<dbReference type="GO" id="GO:0006355">
    <property type="term" value="P:regulation of DNA-templated transcription"/>
    <property type="evidence" value="ECO:0007669"/>
    <property type="project" value="InterPro"/>
</dbReference>
<dbReference type="EMBL" id="BNCK01000015">
    <property type="protein sequence ID" value="GHG07478.1"/>
    <property type="molecule type" value="Genomic_DNA"/>
</dbReference>
<dbReference type="SUPFAM" id="SSF52172">
    <property type="entry name" value="CheY-like"/>
    <property type="match status" value="1"/>
</dbReference>
<evidence type="ECO:0000259" key="7">
    <source>
        <dbReference type="PROSITE" id="PS50045"/>
    </source>
</evidence>
<evidence type="ECO:0000256" key="4">
    <source>
        <dbReference type="ARBA" id="ARBA00023125"/>
    </source>
</evidence>
<dbReference type="Gene3D" id="1.10.8.60">
    <property type="match status" value="1"/>
</dbReference>
<dbReference type="InterPro" id="IPR002078">
    <property type="entry name" value="Sigma_54_int"/>
</dbReference>
<dbReference type="SUPFAM" id="SSF46689">
    <property type="entry name" value="Homeodomain-like"/>
    <property type="match status" value="1"/>
</dbReference>
<feature type="modified residue" description="4-aspartylphosphate" evidence="6">
    <location>
        <position position="55"/>
    </location>
</feature>
<evidence type="ECO:0000259" key="8">
    <source>
        <dbReference type="PROSITE" id="PS50110"/>
    </source>
</evidence>
<evidence type="ECO:0000256" key="6">
    <source>
        <dbReference type="PROSITE-ProRule" id="PRU00169"/>
    </source>
</evidence>
<keyword evidence="4" id="KW-0238">DNA-binding</keyword>
<keyword evidence="6" id="KW-0597">Phosphoprotein</keyword>
<dbReference type="GO" id="GO:0005524">
    <property type="term" value="F:ATP binding"/>
    <property type="evidence" value="ECO:0007669"/>
    <property type="project" value="UniProtKB-KW"/>
</dbReference>
<dbReference type="PANTHER" id="PTHR32071">
    <property type="entry name" value="TRANSCRIPTIONAL REGULATORY PROTEIN"/>
    <property type="match status" value="1"/>
</dbReference>
<accession>A0A919BSR4</accession>
<feature type="domain" description="Sigma-54 factor interaction" evidence="7">
    <location>
        <begin position="152"/>
        <end position="381"/>
    </location>
</feature>